<dbReference type="EMBL" id="WTVN01000008">
    <property type="protein sequence ID" value="NMG43553.1"/>
    <property type="molecule type" value="Genomic_DNA"/>
</dbReference>
<feature type="region of interest" description="Disordered" evidence="2">
    <location>
        <begin position="365"/>
        <end position="406"/>
    </location>
</feature>
<dbReference type="SUPFAM" id="SSF52540">
    <property type="entry name" value="P-loop containing nucleoside triphosphate hydrolases"/>
    <property type="match status" value="1"/>
</dbReference>
<reference evidence="4 5" key="1">
    <citation type="submission" date="2019-12" db="EMBL/GenBank/DDBJ databases">
        <title>Comparative genomics gives insights into the taxonomy of the Azoarcus-Aromatoleum group and reveals separate origins of nif in the plant-associated Azoarcus and non-plant-associated Aromatoleum sub-groups.</title>
        <authorList>
            <person name="Lafos M."/>
            <person name="Maluk M."/>
            <person name="Batista M."/>
            <person name="Junghare M."/>
            <person name="Carmona M."/>
            <person name="Faoro H."/>
            <person name="Cruz L.M."/>
            <person name="Battistoni F."/>
            <person name="De Souza E."/>
            <person name="Pedrosa F."/>
            <person name="Chen W.-M."/>
            <person name="Poole P.S."/>
            <person name="Dixon R.A."/>
            <person name="James E.K."/>
        </authorList>
    </citation>
    <scope>NUCLEOTIDE SEQUENCE [LARGE SCALE GENOMIC DNA]</scope>
    <source>
        <strain evidence="4 5">Td21</strain>
    </source>
</reference>
<dbReference type="NCBIfam" id="TIGR01420">
    <property type="entry name" value="pilT_fam"/>
    <property type="match status" value="1"/>
</dbReference>
<accession>A0ABX1PWQ0</accession>
<dbReference type="PROSITE" id="PS00662">
    <property type="entry name" value="T2SP_E"/>
    <property type="match status" value="1"/>
</dbReference>
<dbReference type="Pfam" id="PF00437">
    <property type="entry name" value="T2SSE"/>
    <property type="match status" value="1"/>
</dbReference>
<dbReference type="Gene3D" id="3.40.50.300">
    <property type="entry name" value="P-loop containing nucleotide triphosphate hydrolases"/>
    <property type="match status" value="1"/>
</dbReference>
<dbReference type="InterPro" id="IPR001482">
    <property type="entry name" value="T2SS/T4SS_dom"/>
</dbReference>
<keyword evidence="5" id="KW-1185">Reference proteome</keyword>
<dbReference type="PANTHER" id="PTHR30486:SF12">
    <property type="entry name" value="TYPE IV PILUS ATPASE PILU"/>
    <property type="match status" value="1"/>
</dbReference>
<comment type="caution">
    <text evidence="4">The sequence shown here is derived from an EMBL/GenBank/DDBJ whole genome shotgun (WGS) entry which is preliminary data.</text>
</comment>
<dbReference type="InterPro" id="IPR027417">
    <property type="entry name" value="P-loop_NTPase"/>
</dbReference>
<sequence>MSSALGIEEARSYMHRLLNAMHQMDGSDLFISVDFPPSVKAHGTMKALSQQRLTPDITRSLALSLMNDRQRAEFEAEMECNFAISIPGVCRFRVNVFVQQQHVGMVIRTIASEIPNLAKLGLPEVLKDIIMTKRGLVLVVGGTGSGKSTTLAAMIDHRNSTAPGHIITVEDPVEYVHRNKQCLVTHREVGVDTHSWEHALKNTLRQAPDVILIGEIRDRETMEHAIAFAETGHLCLGTLHANNANQTIDRIVNFFPEERRNQLLMDLSSNLRAIVSQRLIRTEDGKGRKAAIEILLNTPTISEMIFKGQFQSIKEIMAKSRELGMCTFDQALFDLYDAGFISYEEAIRNADSTNELRLQIKLKAERGQPKTTAATELSLSIEEEQEEDEESEGAAGSPATSNVATK</sequence>
<evidence type="ECO:0000313" key="5">
    <source>
        <dbReference type="Proteomes" id="UP000623795"/>
    </source>
</evidence>
<evidence type="ECO:0000313" key="4">
    <source>
        <dbReference type="EMBL" id="NMG43553.1"/>
    </source>
</evidence>
<evidence type="ECO:0000259" key="3">
    <source>
        <dbReference type="PROSITE" id="PS00662"/>
    </source>
</evidence>
<dbReference type="InterPro" id="IPR006321">
    <property type="entry name" value="PilT/PilU"/>
</dbReference>
<dbReference type="RefSeq" id="WP_169255454.1">
    <property type="nucleotide sequence ID" value="NZ_WTVN01000008.1"/>
</dbReference>
<dbReference type="CDD" id="cd01131">
    <property type="entry name" value="PilT"/>
    <property type="match status" value="1"/>
</dbReference>
<dbReference type="Gene3D" id="3.30.450.90">
    <property type="match status" value="1"/>
</dbReference>
<name>A0ABX1PWQ0_9RHOO</name>
<evidence type="ECO:0000256" key="2">
    <source>
        <dbReference type="SAM" id="MobiDB-lite"/>
    </source>
</evidence>
<organism evidence="4 5">
    <name type="scientific">Aromatoleum toluvorans</name>
    <dbReference type="NCBI Taxonomy" id="92002"/>
    <lineage>
        <taxon>Bacteria</taxon>
        <taxon>Pseudomonadati</taxon>
        <taxon>Pseudomonadota</taxon>
        <taxon>Betaproteobacteria</taxon>
        <taxon>Rhodocyclales</taxon>
        <taxon>Rhodocyclaceae</taxon>
        <taxon>Aromatoleum</taxon>
    </lineage>
</organism>
<feature type="compositionally biased region" description="Acidic residues" evidence="2">
    <location>
        <begin position="381"/>
        <end position="392"/>
    </location>
</feature>
<evidence type="ECO:0000256" key="1">
    <source>
        <dbReference type="ARBA" id="ARBA00006611"/>
    </source>
</evidence>
<protein>
    <submittedName>
        <fullName evidence="4">PilT/PilU family type 4a pilus ATPase</fullName>
    </submittedName>
</protein>
<gene>
    <name evidence="4" type="ORF">GPA22_07380</name>
</gene>
<proteinExistence type="inferred from homology"/>
<comment type="similarity">
    <text evidence="1">Belongs to the GSP E family.</text>
</comment>
<feature type="domain" description="Bacterial type II secretion system protein E" evidence="3">
    <location>
        <begin position="204"/>
        <end position="218"/>
    </location>
</feature>
<dbReference type="InterPro" id="IPR050921">
    <property type="entry name" value="T4SS_GSP_E_ATPase"/>
</dbReference>
<dbReference type="PANTHER" id="PTHR30486">
    <property type="entry name" value="TWITCHING MOTILITY PROTEIN PILT"/>
    <property type="match status" value="1"/>
</dbReference>
<dbReference type="Proteomes" id="UP000623795">
    <property type="component" value="Unassembled WGS sequence"/>
</dbReference>